<evidence type="ECO:0000313" key="4">
    <source>
        <dbReference type="Ensembl" id="ENSEBUP00000021147.1"/>
    </source>
</evidence>
<dbReference type="GO" id="GO:0030705">
    <property type="term" value="P:cytoskeleton-dependent intracellular transport"/>
    <property type="evidence" value="ECO:0007669"/>
    <property type="project" value="TreeGrafter"/>
</dbReference>
<dbReference type="AlphaFoldDB" id="A0A8C4QVA7"/>
<keyword evidence="1" id="KW-0175">Coiled coil</keyword>
<feature type="compositionally biased region" description="Low complexity" evidence="2">
    <location>
        <begin position="45"/>
        <end position="56"/>
    </location>
</feature>
<dbReference type="Proteomes" id="UP000694388">
    <property type="component" value="Unplaced"/>
</dbReference>
<keyword evidence="5" id="KW-1185">Reference proteome</keyword>
<dbReference type="GO" id="GO:0005737">
    <property type="term" value="C:cytoplasm"/>
    <property type="evidence" value="ECO:0007669"/>
    <property type="project" value="TreeGrafter"/>
</dbReference>
<dbReference type="PANTHER" id="PTHR18947">
    <property type="entry name" value="HOOK PROTEINS"/>
    <property type="match status" value="1"/>
</dbReference>
<accession>A0A8C4QVA7</accession>
<organism evidence="4 5">
    <name type="scientific">Eptatretus burgeri</name>
    <name type="common">Inshore hagfish</name>
    <dbReference type="NCBI Taxonomy" id="7764"/>
    <lineage>
        <taxon>Eukaryota</taxon>
        <taxon>Metazoa</taxon>
        <taxon>Chordata</taxon>
        <taxon>Craniata</taxon>
        <taxon>Vertebrata</taxon>
        <taxon>Cyclostomata</taxon>
        <taxon>Myxini</taxon>
        <taxon>Myxiniformes</taxon>
        <taxon>Myxinidae</taxon>
        <taxon>Eptatretinae</taxon>
        <taxon>Eptatretus</taxon>
    </lineage>
</organism>
<dbReference type="GO" id="GO:0051959">
    <property type="term" value="F:dynein light intermediate chain binding"/>
    <property type="evidence" value="ECO:0007669"/>
    <property type="project" value="TreeGrafter"/>
</dbReference>
<sequence length="378" mass="43491">MKMNSMFIFIDLAIVTGKQVVMELTQERDYLQVQQAYIQGQPERSSSPSSGGLSPGDTRQHLAVELADCKAKLRRLRQELEEKTEQLTDCKHEVTVSLLEIERLQQENLQLVGEARAARGYRDEADALRERSSRVERLESEVVRYRERLHDIDFYKTRMEEVREDNVVLLETKAMLEEQLECSRSRCDGLHEAEKDNLQLRAKIHRLETERDSDRQRLEELLEENLALEFAQKQSMNESAQLGWELEQLNKSPDLGCEFLKLCKISKYNTYNVALGGCSKSIFPNLHRPAPICEHGVVGASSRAIRLEKENHSLLQTIQELRASVQDGSPQLAKLEEEKRRLSIEVSQQYGLFCLLSVFYSSYYLYSVVTTCEANPSV</sequence>
<protein>
    <submittedName>
        <fullName evidence="4">Uncharacterized protein</fullName>
    </submittedName>
</protein>
<reference evidence="4" key="1">
    <citation type="submission" date="2025-08" db="UniProtKB">
        <authorList>
            <consortium name="Ensembl"/>
        </authorList>
    </citation>
    <scope>IDENTIFICATION</scope>
</reference>
<dbReference type="GO" id="GO:0005813">
    <property type="term" value="C:centrosome"/>
    <property type="evidence" value="ECO:0007669"/>
    <property type="project" value="TreeGrafter"/>
</dbReference>
<dbReference type="GeneTree" id="ENSGT00940000154785"/>
<dbReference type="PANTHER" id="PTHR18947:SF28">
    <property type="entry name" value="GIRDIN, ISOFORM A"/>
    <property type="match status" value="1"/>
</dbReference>
<name>A0A8C4QVA7_EPTBU</name>
<feature type="coiled-coil region" evidence="1">
    <location>
        <begin position="59"/>
        <end position="93"/>
    </location>
</feature>
<keyword evidence="3" id="KW-0732">Signal</keyword>
<reference evidence="4" key="2">
    <citation type="submission" date="2025-09" db="UniProtKB">
        <authorList>
            <consortium name="Ensembl"/>
        </authorList>
    </citation>
    <scope>IDENTIFICATION</scope>
</reference>
<dbReference type="GO" id="GO:0008017">
    <property type="term" value="F:microtubule binding"/>
    <property type="evidence" value="ECO:0007669"/>
    <property type="project" value="TreeGrafter"/>
</dbReference>
<feature type="signal peptide" evidence="3">
    <location>
        <begin position="1"/>
        <end position="17"/>
    </location>
</feature>
<dbReference type="Ensembl" id="ENSEBUT00000021723.1">
    <property type="protein sequence ID" value="ENSEBUP00000021147.1"/>
    <property type="gene ID" value="ENSEBUG00000013072.1"/>
</dbReference>
<evidence type="ECO:0000313" key="5">
    <source>
        <dbReference type="Proteomes" id="UP000694388"/>
    </source>
</evidence>
<feature type="region of interest" description="Disordered" evidence="2">
    <location>
        <begin position="39"/>
        <end position="58"/>
    </location>
</feature>
<proteinExistence type="predicted"/>
<feature type="chain" id="PRO_5034976885" evidence="3">
    <location>
        <begin position="18"/>
        <end position="378"/>
    </location>
</feature>
<evidence type="ECO:0000256" key="3">
    <source>
        <dbReference type="SAM" id="SignalP"/>
    </source>
</evidence>
<dbReference type="GO" id="GO:0031122">
    <property type="term" value="P:cytoplasmic microtubule organization"/>
    <property type="evidence" value="ECO:0007669"/>
    <property type="project" value="TreeGrafter"/>
</dbReference>
<evidence type="ECO:0000256" key="2">
    <source>
        <dbReference type="SAM" id="MobiDB-lite"/>
    </source>
</evidence>
<feature type="coiled-coil region" evidence="1">
    <location>
        <begin position="128"/>
        <end position="224"/>
    </location>
</feature>
<evidence type="ECO:0000256" key="1">
    <source>
        <dbReference type="SAM" id="Coils"/>
    </source>
</evidence>